<dbReference type="CDD" id="cd00200">
    <property type="entry name" value="WD40"/>
    <property type="match status" value="2"/>
</dbReference>
<dbReference type="RefSeq" id="XP_022484274.1">
    <property type="nucleotide sequence ID" value="XM_022635827.1"/>
</dbReference>
<feature type="repeat" description="WD" evidence="7">
    <location>
        <begin position="983"/>
        <end position="1016"/>
    </location>
</feature>
<organism evidence="9 10">
    <name type="scientific">Penicillium arizonense</name>
    <dbReference type="NCBI Taxonomy" id="1835702"/>
    <lineage>
        <taxon>Eukaryota</taxon>
        <taxon>Fungi</taxon>
        <taxon>Dikarya</taxon>
        <taxon>Ascomycota</taxon>
        <taxon>Pezizomycotina</taxon>
        <taxon>Eurotiomycetes</taxon>
        <taxon>Eurotiomycetidae</taxon>
        <taxon>Eurotiales</taxon>
        <taxon>Aspergillaceae</taxon>
        <taxon>Penicillium</taxon>
    </lineage>
</organism>
<evidence type="ECO:0000313" key="9">
    <source>
        <dbReference type="EMBL" id="OGE48820.1"/>
    </source>
</evidence>
<keyword evidence="10" id="KW-1185">Reference proteome</keyword>
<keyword evidence="3" id="KW-0677">Repeat</keyword>
<dbReference type="EMBL" id="LXJU01000025">
    <property type="protein sequence ID" value="OGE48820.1"/>
    <property type="molecule type" value="Genomic_DNA"/>
</dbReference>
<dbReference type="InterPro" id="IPR056884">
    <property type="entry name" value="NPHP3-like_N"/>
</dbReference>
<dbReference type="FunFam" id="3.40.50.300:FF:001638">
    <property type="entry name" value="NACHT and WD40 domain protein"/>
    <property type="match status" value="1"/>
</dbReference>
<dbReference type="PANTHER" id="PTHR22847:SF637">
    <property type="entry name" value="WD REPEAT DOMAIN 5B"/>
    <property type="match status" value="1"/>
</dbReference>
<feature type="repeat" description="WD" evidence="7">
    <location>
        <begin position="641"/>
        <end position="682"/>
    </location>
</feature>
<gene>
    <name evidence="9" type="ORF">PENARI_c025G06497</name>
</gene>
<dbReference type="Gene3D" id="2.130.10.10">
    <property type="entry name" value="YVTN repeat-like/Quinoprotein amine dehydrogenase"/>
    <property type="match status" value="6"/>
</dbReference>
<evidence type="ECO:0000259" key="8">
    <source>
        <dbReference type="PROSITE" id="PS50837"/>
    </source>
</evidence>
<dbReference type="PROSITE" id="PS50294">
    <property type="entry name" value="WD_REPEATS_REGION"/>
    <property type="match status" value="12"/>
</dbReference>
<evidence type="ECO:0000313" key="10">
    <source>
        <dbReference type="Proteomes" id="UP000177622"/>
    </source>
</evidence>
<feature type="repeat" description="WD" evidence="7">
    <location>
        <begin position="683"/>
        <end position="724"/>
    </location>
</feature>
<dbReference type="Pfam" id="PF00400">
    <property type="entry name" value="WD40"/>
    <property type="match status" value="8"/>
</dbReference>
<dbReference type="AlphaFoldDB" id="A0A1F5L760"/>
<feature type="repeat" description="WD" evidence="7">
    <location>
        <begin position="557"/>
        <end position="598"/>
    </location>
</feature>
<dbReference type="InterPro" id="IPR011047">
    <property type="entry name" value="Quinoprotein_ADH-like_sf"/>
</dbReference>
<dbReference type="Proteomes" id="UP000177622">
    <property type="component" value="Unassembled WGS sequence"/>
</dbReference>
<dbReference type="PROSITE" id="PS50082">
    <property type="entry name" value="WD_REPEATS_2"/>
    <property type="match status" value="12"/>
</dbReference>
<dbReference type="InterPro" id="IPR027417">
    <property type="entry name" value="P-loop_NTPase"/>
</dbReference>
<sequence>MAPTTYIGVNHGIQVGNNQGSIEASFHAYTAEDIDRLCLRDLGCPDSLVVKNRLKETKDKLLLQSFEWILQTQEYQSWRDGTDICLLWIKGGAGKGKTMMSIGLIEELSRTRHESTLVVYSFCDNADNALNTLESVIKGLVLQLINQQTGLKESLRSRWDTMHNRFNEDMTSWRNLWNVLMEMLDRCHYSKIFIIVDALDECQDNGMADFFKRLVRNGLDQPAKIKWLLTSRPLDSAERALLVGRDQVQVSLDLKSEHISEAVEAYISYKVDELSRLHRYRKTLSTEVKAKLTTKAEGTFLWVSLVCKRLEGVGQDKVLTTIRNLPPGLHSLYDRVLNQLSEGEPDDVFKCMRLLKAMMLAYRPLKMEEVPSVTGLTDEADAIQALPWAIGLLKTLQNIVEGEPSASALVQDATRFLLRHYYTIDHWPLQIYISAVIFSPELSIVKRKNSDKISGYLRKAPVEEAWGSLIQTLAGHTDAVNTVAFSPDGTQIASGSWDKNIKLWNATSGVLQKTLEGHSDWLSTLYFSPDGAQIASGSSDKTIKLWDTATGDLQKTLEGHPDWVSTIAFSPDGARIVSGSVDKTIKLWDTVTGDLQKTLQGHLDRVNIVVFSPDGTQIASGSSDKTIKLWDTATGDLQKTLEGHSDWVSTIAFSLDGARIISGSVDKTIKLWDTVTGDLQKTLQGHLDRVNIVVFSPDGTQIASGSGDATIKLWHTVTGDLQKTLKGHSNLVTTMAFSLDSKQIASCSIDQTIKLWDTTTGDLQKTLEGHSDIVTTMAYSPDGTQIVTGSSDKTIKLWGTATGDIQKKIEGHLGGVSIVVFSPDSTQIASCCGDKTESEDETIMLWNTATGELQKILEGHSDWVLIIAFSPDGAQIVSGSVDKTIKLWDTTTGVLQKTLKGHSKSVRTVVFSPDGTQIASGSDDKTIKLWDTATGDLQKTLKGHSKSVWTVAFSPDGTQIVSGSDDKTIKLWDTTTGVLQKTLKGHSKSVWTVAFSPDGTQIASGSDDKTIKLWDIYRSLNASKFLRRYFKNRFKVQLREEIQTSEPVYDLKYSAGNWYLATNIGPIRNEGIATDRQEGNPPSFPSLFVREQWICYERIPFFRLPSDFHPLSYDVLGDKVAIGFENGQVLSFNIDRRILQSIRGCADVTIKQTT</sequence>
<dbReference type="Pfam" id="PF24883">
    <property type="entry name" value="NPHP3_N"/>
    <property type="match status" value="1"/>
</dbReference>
<comment type="caution">
    <text evidence="9">The sequence shown here is derived from an EMBL/GenBank/DDBJ whole genome shotgun (WGS) entry which is preliminary data.</text>
</comment>
<protein>
    <recommendedName>
        <fullName evidence="5">Mitochondrial division protein 1</fullName>
    </recommendedName>
</protein>
<evidence type="ECO:0000256" key="7">
    <source>
        <dbReference type="PROSITE-ProRule" id="PRU00221"/>
    </source>
</evidence>
<reference evidence="9 10" key="1">
    <citation type="journal article" date="2016" name="Sci. Rep.">
        <title>Penicillium arizonense, a new, genome sequenced fungal species, reveals a high chemical diversity in secreted metabolites.</title>
        <authorList>
            <person name="Grijseels S."/>
            <person name="Nielsen J.C."/>
            <person name="Randelovic M."/>
            <person name="Nielsen J."/>
            <person name="Nielsen K.F."/>
            <person name="Workman M."/>
            <person name="Frisvad J.C."/>
        </authorList>
    </citation>
    <scope>NUCLEOTIDE SEQUENCE [LARGE SCALE GENOMIC DNA]</scope>
    <source>
        <strain evidence="9 10">CBS 141311</strain>
    </source>
</reference>
<dbReference type="Gene3D" id="3.40.50.300">
    <property type="entry name" value="P-loop containing nucleotide triphosphate hydrolases"/>
    <property type="match status" value="1"/>
</dbReference>
<dbReference type="GO" id="GO:0005741">
    <property type="term" value="C:mitochondrial outer membrane"/>
    <property type="evidence" value="ECO:0007669"/>
    <property type="project" value="UniProtKB-SubCell"/>
</dbReference>
<dbReference type="SUPFAM" id="SSF52540">
    <property type="entry name" value="P-loop containing nucleoside triphosphate hydrolases"/>
    <property type="match status" value="1"/>
</dbReference>
<evidence type="ECO:0000256" key="1">
    <source>
        <dbReference type="ARBA" id="ARBA00004570"/>
    </source>
</evidence>
<dbReference type="GeneID" id="34580561"/>
<dbReference type="InterPro" id="IPR001680">
    <property type="entry name" value="WD40_rpt"/>
</dbReference>
<feature type="repeat" description="WD" evidence="7">
    <location>
        <begin position="857"/>
        <end position="898"/>
    </location>
</feature>
<evidence type="ECO:0000256" key="2">
    <source>
        <dbReference type="ARBA" id="ARBA00022574"/>
    </source>
</evidence>
<comment type="similarity">
    <text evidence="4">Belongs to the WD repeat MDV1/CAF4 family.</text>
</comment>
<dbReference type="InterPro" id="IPR015943">
    <property type="entry name" value="WD40/YVTN_repeat-like_dom_sf"/>
</dbReference>
<feature type="domain" description="NACHT" evidence="8">
    <location>
        <begin position="85"/>
        <end position="233"/>
    </location>
</feature>
<feature type="repeat" description="WD" evidence="7">
    <location>
        <begin position="599"/>
        <end position="640"/>
    </location>
</feature>
<dbReference type="InterPro" id="IPR020472">
    <property type="entry name" value="WD40_PAC1"/>
</dbReference>
<evidence type="ECO:0000256" key="6">
    <source>
        <dbReference type="ARBA" id="ARBA00043913"/>
    </source>
</evidence>
<dbReference type="GO" id="GO:0005634">
    <property type="term" value="C:nucleus"/>
    <property type="evidence" value="ECO:0007669"/>
    <property type="project" value="TreeGrafter"/>
</dbReference>
<dbReference type="GO" id="GO:1990234">
    <property type="term" value="C:transferase complex"/>
    <property type="evidence" value="ECO:0007669"/>
    <property type="project" value="UniProtKB-ARBA"/>
</dbReference>
<evidence type="ECO:0000256" key="4">
    <source>
        <dbReference type="ARBA" id="ARBA00038415"/>
    </source>
</evidence>
<dbReference type="OrthoDB" id="674604at2759"/>
<dbReference type="PRINTS" id="PR00320">
    <property type="entry name" value="GPROTEINBRPT"/>
</dbReference>
<comment type="subcellular location">
    <subcellularLocation>
        <location evidence="1">Mitochondrion outer membrane</location>
        <topology evidence="1">Peripheral membrane protein</topology>
        <orientation evidence="1">Cytoplasmic side</orientation>
    </subcellularLocation>
</comment>
<evidence type="ECO:0000256" key="5">
    <source>
        <dbReference type="ARBA" id="ARBA00039789"/>
    </source>
</evidence>
<feature type="repeat" description="WD" evidence="7">
    <location>
        <begin position="767"/>
        <end position="808"/>
    </location>
</feature>
<dbReference type="SMART" id="SM00320">
    <property type="entry name" value="WD40"/>
    <property type="match status" value="13"/>
</dbReference>
<dbReference type="InterPro" id="IPR019775">
    <property type="entry name" value="WD40_repeat_CS"/>
</dbReference>
<feature type="repeat" description="WD" evidence="7">
    <location>
        <begin position="515"/>
        <end position="556"/>
    </location>
</feature>
<feature type="repeat" description="WD" evidence="7">
    <location>
        <begin position="899"/>
        <end position="940"/>
    </location>
</feature>
<name>A0A1F5L760_PENAI</name>
<feature type="repeat" description="WD" evidence="7">
    <location>
        <begin position="941"/>
        <end position="982"/>
    </location>
</feature>
<dbReference type="InterPro" id="IPR007111">
    <property type="entry name" value="NACHT_NTPase"/>
</dbReference>
<dbReference type="STRING" id="1835702.A0A1F5L760"/>
<dbReference type="PANTHER" id="PTHR22847">
    <property type="entry name" value="WD40 REPEAT PROTEIN"/>
    <property type="match status" value="1"/>
</dbReference>
<keyword evidence="2 7" id="KW-0853">WD repeat</keyword>
<feature type="repeat" description="WD" evidence="7">
    <location>
        <begin position="473"/>
        <end position="514"/>
    </location>
</feature>
<dbReference type="Pfam" id="PF25173">
    <property type="entry name" value="Beta-prop_WDR3_1st"/>
    <property type="match status" value="1"/>
</dbReference>
<proteinExistence type="inferred from homology"/>
<dbReference type="PROSITE" id="PS00678">
    <property type="entry name" value="WD_REPEATS_1"/>
    <property type="match status" value="8"/>
</dbReference>
<evidence type="ECO:0000256" key="3">
    <source>
        <dbReference type="ARBA" id="ARBA00022737"/>
    </source>
</evidence>
<dbReference type="SUPFAM" id="SSF50998">
    <property type="entry name" value="Quinoprotein alcohol dehydrogenase-like"/>
    <property type="match status" value="2"/>
</dbReference>
<comment type="function">
    <text evidence="6">Involved in mitochondrial fission. Acts as an adapter protein required to form mitochondrial fission complexes. Formation of these complexes is required to promote constriction and fission of the mitochondrial compartment at a late step in mitochondrial division.</text>
</comment>
<feature type="repeat" description="WD" evidence="7">
    <location>
        <begin position="725"/>
        <end position="766"/>
    </location>
</feature>
<dbReference type="PROSITE" id="PS50837">
    <property type="entry name" value="NACHT"/>
    <property type="match status" value="1"/>
</dbReference>
<accession>A0A1F5L760</accession>